<feature type="transmembrane region" description="Helical" evidence="14">
    <location>
        <begin position="7"/>
        <end position="24"/>
    </location>
</feature>
<feature type="domain" description="Histidine kinase" evidence="15">
    <location>
        <begin position="549"/>
        <end position="769"/>
    </location>
</feature>
<dbReference type="PANTHER" id="PTHR43047:SF72">
    <property type="entry name" value="OSMOSENSING HISTIDINE PROTEIN KINASE SLN1"/>
    <property type="match status" value="1"/>
</dbReference>
<dbReference type="Gene3D" id="3.30.565.10">
    <property type="entry name" value="Histidine kinase-like ATPase, C-terminal domain"/>
    <property type="match status" value="1"/>
</dbReference>
<keyword evidence="7 14" id="KW-0812">Transmembrane</keyword>
<feature type="domain" description="Response regulatory" evidence="16">
    <location>
        <begin position="805"/>
        <end position="921"/>
    </location>
</feature>
<dbReference type="InterPro" id="IPR011006">
    <property type="entry name" value="CheY-like_superfamily"/>
</dbReference>
<feature type="transmembrane region" description="Helical" evidence="14">
    <location>
        <begin position="488"/>
        <end position="511"/>
    </location>
</feature>
<evidence type="ECO:0000256" key="8">
    <source>
        <dbReference type="ARBA" id="ARBA00022777"/>
    </source>
</evidence>
<dbReference type="RefSeq" id="WP_108604008.1">
    <property type="nucleotide sequence ID" value="NZ_CP026604.1"/>
</dbReference>
<dbReference type="SUPFAM" id="SSF47384">
    <property type="entry name" value="Homodimeric domain of signal transducing histidine kinase"/>
    <property type="match status" value="1"/>
</dbReference>
<evidence type="ECO:0000256" key="3">
    <source>
        <dbReference type="ARBA" id="ARBA00012438"/>
    </source>
</evidence>
<feature type="coiled-coil region" evidence="13">
    <location>
        <begin position="515"/>
        <end position="542"/>
    </location>
</feature>
<dbReference type="InterPro" id="IPR001789">
    <property type="entry name" value="Sig_transdc_resp-reg_receiver"/>
</dbReference>
<keyword evidence="19" id="KW-1185">Reference proteome</keyword>
<evidence type="ECO:0000313" key="19">
    <source>
        <dbReference type="Proteomes" id="UP000244441"/>
    </source>
</evidence>
<evidence type="ECO:0000256" key="6">
    <source>
        <dbReference type="ARBA" id="ARBA00022679"/>
    </source>
</evidence>
<proteinExistence type="predicted"/>
<comment type="catalytic activity">
    <reaction evidence="1">
        <text>ATP + protein L-histidine = ADP + protein N-phospho-L-histidine.</text>
        <dbReference type="EC" id="2.7.13.3"/>
    </reaction>
</comment>
<dbReference type="Pfam" id="PF00512">
    <property type="entry name" value="HisKA"/>
    <property type="match status" value="1"/>
</dbReference>
<dbReference type="Pfam" id="PF00072">
    <property type="entry name" value="Response_reg"/>
    <property type="match status" value="1"/>
</dbReference>
<accession>A0A2S0VUT2</accession>
<keyword evidence="13" id="KW-0175">Coiled coil</keyword>
<dbReference type="EC" id="2.7.13.3" evidence="3"/>
<dbReference type="InterPro" id="IPR036890">
    <property type="entry name" value="HATPase_C_sf"/>
</dbReference>
<dbReference type="SUPFAM" id="SSF55874">
    <property type="entry name" value="ATPase domain of HSP90 chaperone/DNA topoisomerase II/histidine kinase"/>
    <property type="match status" value="1"/>
</dbReference>
<evidence type="ECO:0000256" key="10">
    <source>
        <dbReference type="ARBA" id="ARBA00023012"/>
    </source>
</evidence>
<evidence type="ECO:0000256" key="14">
    <source>
        <dbReference type="SAM" id="Phobius"/>
    </source>
</evidence>
<evidence type="ECO:0000256" key="11">
    <source>
        <dbReference type="ARBA" id="ARBA00023136"/>
    </source>
</evidence>
<feature type="transmembrane region" description="Helical" evidence="14">
    <location>
        <begin position="30"/>
        <end position="52"/>
    </location>
</feature>
<protein>
    <recommendedName>
        <fullName evidence="3">histidine kinase</fullName>
        <ecNumber evidence="3">2.7.13.3</ecNumber>
    </recommendedName>
</protein>
<dbReference type="SMART" id="SM00387">
    <property type="entry name" value="HATPase_c"/>
    <property type="match status" value="1"/>
</dbReference>
<dbReference type="CDD" id="cd16922">
    <property type="entry name" value="HATPase_EvgS-ArcB-TorS-like"/>
    <property type="match status" value="1"/>
</dbReference>
<feature type="transmembrane region" description="Helical" evidence="14">
    <location>
        <begin position="123"/>
        <end position="146"/>
    </location>
</feature>
<dbReference type="EMBL" id="CP026604">
    <property type="protein sequence ID" value="AWB67943.1"/>
    <property type="molecule type" value="Genomic_DNA"/>
</dbReference>
<dbReference type="Gene3D" id="3.40.50.2300">
    <property type="match status" value="1"/>
</dbReference>
<dbReference type="InterPro" id="IPR004358">
    <property type="entry name" value="Sig_transdc_His_kin-like_C"/>
</dbReference>
<dbReference type="InterPro" id="IPR042240">
    <property type="entry name" value="CHASE_sf"/>
</dbReference>
<keyword evidence="9 14" id="KW-1133">Transmembrane helix</keyword>
<keyword evidence="5 12" id="KW-0597">Phosphoprotein</keyword>
<sequence>MLTTLRYQPLFAISIAFVCYFLFAKLGLLFAIPPGFASAIWPAAGIGLAIYLKLGRWALLGTFLGSTLANSQVGIDSFFASSLSDWLIPSCLALGTCLQLILARCLIYRYCELPIKLYTLRSIVKFALLAGPMACIVACSVGATVLTINNDLSAQQTAFIWLTWWVGDSVGTLFFTPLVLLLFNNQVFSRAPYRWKVVAPSLIIFVLVSSVFFLSRGHFNERAQLSFVEKTQKLTNQILLAETEFAQHLYSLAGLIQASEEVTRDEFKTFTTMLNVNDTNLRALGWIPKVEHKNLADFYKKAQSYGFSDYSLKSLNHDKQLTATPSKAFYLPILFLEPYQTNQAAVGLELTTHPVAAPIIDKAVTQGTIQITPPLTLAQQRDKFTGFVAYYPLFKQGTPQGQTNYQNLMGITEVVIEIDTLLSSIYKQAANNDFHVQVIYQEQNKTLFNNGYNKTANFHYSQTIEWFSTPLTFNFASSSNFDAKATDWTSWITLILGCLLAVISTIFIMIVTGFNHKLELEVTQKTAELEQTNQDLIKANNAKSQFLANMSHEYRTPLNAIVGFSQIGRSRTQDPKVKDYFNKVLESSEHLLNLINNVLDLTKMDSGKLNLIEAPFSLSDVVQQTRVLFEQQALDKNITFNIHADIKQNQLIGDKTQLEQILVNLCSNAVKFTQQGQVKLTVTTAPINSNTCTLTIKVEDQGIGIDKQYIDGLFDAFTQADESNTRAFGGTGLGLTIVKQLVDLMQGTLNVQSELNVGSTFTVELPLKVDLTAEKTSAVETKEQSNSEALNMQDSQPATDFSHLKVLLVEDNEINQIVAREQLKLINIQCEAVNNGQQALDHIEQNALDLLLLDLHMPVLNGFDTAYAIRSKLNLIDLPIIALTASVSEQDKQKAAELGINHYLTKPFNAEQLRQAIEMCFAEHS</sequence>
<evidence type="ECO:0000259" key="17">
    <source>
        <dbReference type="PROSITE" id="PS50839"/>
    </source>
</evidence>
<dbReference type="SMART" id="SM00448">
    <property type="entry name" value="REC"/>
    <property type="match status" value="1"/>
</dbReference>
<dbReference type="SMART" id="SM01079">
    <property type="entry name" value="CHASE"/>
    <property type="match status" value="1"/>
</dbReference>
<keyword evidence="11 14" id="KW-0472">Membrane</keyword>
<reference evidence="18 19" key="1">
    <citation type="submission" date="2018-01" db="EMBL/GenBank/DDBJ databases">
        <title>Genome sequence of a Cantenovulum-like bacteria.</title>
        <authorList>
            <person name="Tan W.R."/>
            <person name="Lau N.-S."/>
            <person name="Go F."/>
            <person name="Amirul A.-A.A."/>
        </authorList>
    </citation>
    <scope>NUCLEOTIDE SEQUENCE [LARGE SCALE GENOMIC DNA]</scope>
    <source>
        <strain evidence="18 19">CCB-QB4</strain>
    </source>
</reference>
<dbReference type="Proteomes" id="UP000244441">
    <property type="component" value="Chromosome"/>
</dbReference>
<dbReference type="KEGG" id="cate:C2869_16605"/>
<dbReference type="SMART" id="SM00388">
    <property type="entry name" value="HisKA"/>
    <property type="match status" value="1"/>
</dbReference>
<feature type="transmembrane region" description="Helical" evidence="14">
    <location>
        <begin position="158"/>
        <end position="183"/>
    </location>
</feature>
<evidence type="ECO:0000256" key="1">
    <source>
        <dbReference type="ARBA" id="ARBA00000085"/>
    </source>
</evidence>
<dbReference type="InterPro" id="IPR006189">
    <property type="entry name" value="CHASE_dom"/>
</dbReference>
<dbReference type="InterPro" id="IPR036097">
    <property type="entry name" value="HisK_dim/P_sf"/>
</dbReference>
<evidence type="ECO:0000256" key="4">
    <source>
        <dbReference type="ARBA" id="ARBA00022475"/>
    </source>
</evidence>
<keyword evidence="6" id="KW-0808">Transferase</keyword>
<dbReference type="GO" id="GO:0005886">
    <property type="term" value="C:plasma membrane"/>
    <property type="evidence" value="ECO:0007669"/>
    <property type="project" value="UniProtKB-SubCell"/>
</dbReference>
<dbReference type="CDD" id="cd00082">
    <property type="entry name" value="HisKA"/>
    <property type="match status" value="1"/>
</dbReference>
<evidence type="ECO:0000259" key="15">
    <source>
        <dbReference type="PROSITE" id="PS50109"/>
    </source>
</evidence>
<dbReference type="Gene3D" id="3.30.450.350">
    <property type="entry name" value="CHASE domain"/>
    <property type="match status" value="1"/>
</dbReference>
<feature type="domain" description="CHASE" evidence="17">
    <location>
        <begin position="258"/>
        <end position="425"/>
    </location>
</feature>
<evidence type="ECO:0000313" key="18">
    <source>
        <dbReference type="EMBL" id="AWB67943.1"/>
    </source>
</evidence>
<organism evidence="18 19">
    <name type="scientific">Saccharobesus litoralis</name>
    <dbReference type="NCBI Taxonomy" id="2172099"/>
    <lineage>
        <taxon>Bacteria</taxon>
        <taxon>Pseudomonadati</taxon>
        <taxon>Pseudomonadota</taxon>
        <taxon>Gammaproteobacteria</taxon>
        <taxon>Alteromonadales</taxon>
        <taxon>Alteromonadaceae</taxon>
        <taxon>Saccharobesus</taxon>
    </lineage>
</organism>
<dbReference type="PANTHER" id="PTHR43047">
    <property type="entry name" value="TWO-COMPONENT HISTIDINE PROTEIN KINASE"/>
    <property type="match status" value="1"/>
</dbReference>
<evidence type="ECO:0000256" key="13">
    <source>
        <dbReference type="SAM" id="Coils"/>
    </source>
</evidence>
<dbReference type="CDD" id="cd17546">
    <property type="entry name" value="REC_hyHK_CKI1_RcsC-like"/>
    <property type="match status" value="1"/>
</dbReference>
<evidence type="ECO:0000256" key="12">
    <source>
        <dbReference type="PROSITE-ProRule" id="PRU00169"/>
    </source>
</evidence>
<dbReference type="SUPFAM" id="SSF52172">
    <property type="entry name" value="CheY-like"/>
    <property type="match status" value="1"/>
</dbReference>
<dbReference type="PROSITE" id="PS50110">
    <property type="entry name" value="RESPONSE_REGULATORY"/>
    <property type="match status" value="1"/>
</dbReference>
<keyword evidence="10" id="KW-0902">Two-component regulatory system</keyword>
<dbReference type="FunFam" id="3.30.565.10:FF:000010">
    <property type="entry name" value="Sensor histidine kinase RcsC"/>
    <property type="match status" value="1"/>
</dbReference>
<feature type="transmembrane region" description="Helical" evidence="14">
    <location>
        <begin position="195"/>
        <end position="214"/>
    </location>
</feature>
<keyword evidence="8" id="KW-0418">Kinase</keyword>
<gene>
    <name evidence="18" type="ORF">C2869_16605</name>
</gene>
<evidence type="ECO:0000259" key="16">
    <source>
        <dbReference type="PROSITE" id="PS50110"/>
    </source>
</evidence>
<dbReference type="GO" id="GO:0000155">
    <property type="term" value="F:phosphorelay sensor kinase activity"/>
    <property type="evidence" value="ECO:0007669"/>
    <property type="project" value="InterPro"/>
</dbReference>
<dbReference type="Pfam" id="PF02518">
    <property type="entry name" value="HATPase_c"/>
    <property type="match status" value="1"/>
</dbReference>
<dbReference type="InterPro" id="IPR003594">
    <property type="entry name" value="HATPase_dom"/>
</dbReference>
<dbReference type="PROSITE" id="PS50109">
    <property type="entry name" value="HIS_KIN"/>
    <property type="match status" value="1"/>
</dbReference>
<dbReference type="Pfam" id="PF05231">
    <property type="entry name" value="MASE1"/>
    <property type="match status" value="1"/>
</dbReference>
<comment type="subcellular location">
    <subcellularLocation>
        <location evidence="2">Cell membrane</location>
        <topology evidence="2">Multi-pass membrane protein</topology>
    </subcellularLocation>
</comment>
<feature type="modified residue" description="4-aspartylphosphate" evidence="12">
    <location>
        <position position="854"/>
    </location>
</feature>
<dbReference type="Gene3D" id="1.10.287.130">
    <property type="match status" value="1"/>
</dbReference>
<evidence type="ECO:0000256" key="9">
    <source>
        <dbReference type="ARBA" id="ARBA00022989"/>
    </source>
</evidence>
<name>A0A2S0VUT2_9ALTE</name>
<dbReference type="PROSITE" id="PS50839">
    <property type="entry name" value="CHASE"/>
    <property type="match status" value="1"/>
</dbReference>
<dbReference type="PRINTS" id="PR00344">
    <property type="entry name" value="BCTRLSENSOR"/>
</dbReference>
<evidence type="ECO:0000256" key="5">
    <source>
        <dbReference type="ARBA" id="ARBA00022553"/>
    </source>
</evidence>
<dbReference type="InterPro" id="IPR007895">
    <property type="entry name" value="MASE1"/>
</dbReference>
<dbReference type="Pfam" id="PF03924">
    <property type="entry name" value="CHASE"/>
    <property type="match status" value="1"/>
</dbReference>
<dbReference type="GO" id="GO:0009927">
    <property type="term" value="F:histidine phosphotransfer kinase activity"/>
    <property type="evidence" value="ECO:0007669"/>
    <property type="project" value="TreeGrafter"/>
</dbReference>
<dbReference type="InterPro" id="IPR003661">
    <property type="entry name" value="HisK_dim/P_dom"/>
</dbReference>
<dbReference type="AlphaFoldDB" id="A0A2S0VUT2"/>
<evidence type="ECO:0000256" key="2">
    <source>
        <dbReference type="ARBA" id="ARBA00004651"/>
    </source>
</evidence>
<dbReference type="InterPro" id="IPR005467">
    <property type="entry name" value="His_kinase_dom"/>
</dbReference>
<evidence type="ECO:0000256" key="7">
    <source>
        <dbReference type="ARBA" id="ARBA00022692"/>
    </source>
</evidence>
<keyword evidence="4" id="KW-1003">Cell membrane</keyword>